<dbReference type="InterPro" id="IPR020103">
    <property type="entry name" value="PsdUridine_synth_cat_dom_sf"/>
</dbReference>
<sequence>MLYYYVIYKPYQVLTQFSKEANKACLADYFAVPKDVYPVGRLDYDSEGLLILTNDKTLNHRLLNPRFAHEREYWVQVDGAITPAAITQLQQGVTINIDGKPYNTQRCKAALFETPPPVPERNPPIRFRKEIPAPWIQLMLKEGKNRQVRKMTAAVGFPTLRLIRYRIAGLTLDGLQPGDMLQLEREAVYNALFK</sequence>
<dbReference type="Gene3D" id="3.30.70.1560">
    <property type="entry name" value="Alpha-L RNA-binding motif"/>
    <property type="match status" value="1"/>
</dbReference>
<dbReference type="PANTHER" id="PTHR47683:SF2">
    <property type="entry name" value="RNA-BINDING S4 DOMAIN-CONTAINING PROTEIN"/>
    <property type="match status" value="1"/>
</dbReference>
<proteinExistence type="inferred from homology"/>
<dbReference type="Pfam" id="PF00849">
    <property type="entry name" value="PseudoU_synth_2"/>
    <property type="match status" value="1"/>
</dbReference>
<keyword evidence="2 3" id="KW-0413">Isomerase</keyword>
<dbReference type="PANTHER" id="PTHR47683">
    <property type="entry name" value="PSEUDOURIDINE SYNTHASE FAMILY PROTEIN-RELATED"/>
    <property type="match status" value="1"/>
</dbReference>
<dbReference type="InterPro" id="IPR018496">
    <property type="entry name" value="PsdUridine_synth_RsuA/RluB_CS"/>
</dbReference>
<dbReference type="PROSITE" id="PS01149">
    <property type="entry name" value="PSI_RSU"/>
    <property type="match status" value="1"/>
</dbReference>
<evidence type="ECO:0000313" key="5">
    <source>
        <dbReference type="EMBL" id="SEK77665.1"/>
    </source>
</evidence>
<evidence type="ECO:0000256" key="2">
    <source>
        <dbReference type="ARBA" id="ARBA00023235"/>
    </source>
</evidence>
<dbReference type="STRING" id="573321.SAMN04488505_101868"/>
<accession>A0A1H7JVR2</accession>
<dbReference type="InterPro" id="IPR006145">
    <property type="entry name" value="PsdUridine_synth_RsuA/RluA"/>
</dbReference>
<dbReference type="Proteomes" id="UP000198984">
    <property type="component" value="Unassembled WGS sequence"/>
</dbReference>
<evidence type="ECO:0000256" key="3">
    <source>
        <dbReference type="RuleBase" id="RU003887"/>
    </source>
</evidence>
<dbReference type="GO" id="GO:0140098">
    <property type="term" value="F:catalytic activity, acting on RNA"/>
    <property type="evidence" value="ECO:0007669"/>
    <property type="project" value="UniProtKB-ARBA"/>
</dbReference>
<gene>
    <name evidence="5" type="ORF">SAMN04488505_101868</name>
</gene>
<dbReference type="GO" id="GO:0006364">
    <property type="term" value="P:rRNA processing"/>
    <property type="evidence" value="ECO:0007669"/>
    <property type="project" value="UniProtKB-ARBA"/>
</dbReference>
<evidence type="ECO:0000313" key="6">
    <source>
        <dbReference type="Proteomes" id="UP000198984"/>
    </source>
</evidence>
<comment type="similarity">
    <text evidence="1 3">Belongs to the pseudouridine synthase RsuA family.</text>
</comment>
<dbReference type="EMBL" id="FOBB01000001">
    <property type="protein sequence ID" value="SEK77665.1"/>
    <property type="molecule type" value="Genomic_DNA"/>
</dbReference>
<dbReference type="EC" id="5.4.99.-" evidence="3"/>
<dbReference type="InterPro" id="IPR020094">
    <property type="entry name" value="TruA/RsuA/RluB/E/F_N"/>
</dbReference>
<dbReference type="GO" id="GO:0003723">
    <property type="term" value="F:RNA binding"/>
    <property type="evidence" value="ECO:0007669"/>
    <property type="project" value="InterPro"/>
</dbReference>
<keyword evidence="6" id="KW-1185">Reference proteome</keyword>
<dbReference type="InterPro" id="IPR042092">
    <property type="entry name" value="PsdUridine_s_RsuA/RluB/E/F_cat"/>
</dbReference>
<reference evidence="5 6" key="1">
    <citation type="submission" date="2016-10" db="EMBL/GenBank/DDBJ databases">
        <authorList>
            <person name="de Groot N.N."/>
        </authorList>
    </citation>
    <scope>NUCLEOTIDE SEQUENCE [LARGE SCALE GENOMIC DNA]</scope>
    <source>
        <strain evidence="5 6">DSM 21039</strain>
    </source>
</reference>
<dbReference type="AlphaFoldDB" id="A0A1H7JVR2"/>
<organism evidence="5 6">
    <name type="scientific">Chitinophaga rupis</name>
    <dbReference type="NCBI Taxonomy" id="573321"/>
    <lineage>
        <taxon>Bacteria</taxon>
        <taxon>Pseudomonadati</taxon>
        <taxon>Bacteroidota</taxon>
        <taxon>Chitinophagia</taxon>
        <taxon>Chitinophagales</taxon>
        <taxon>Chitinophagaceae</taxon>
        <taxon>Chitinophaga</taxon>
    </lineage>
</organism>
<feature type="domain" description="Pseudouridine synthase RsuA/RluA-like" evidence="4">
    <location>
        <begin position="3"/>
        <end position="154"/>
    </location>
</feature>
<evidence type="ECO:0000256" key="1">
    <source>
        <dbReference type="ARBA" id="ARBA00008348"/>
    </source>
</evidence>
<evidence type="ECO:0000259" key="4">
    <source>
        <dbReference type="Pfam" id="PF00849"/>
    </source>
</evidence>
<dbReference type="InterPro" id="IPR000748">
    <property type="entry name" value="PsdUridine_synth_RsuA/RluB/E/F"/>
</dbReference>
<dbReference type="GO" id="GO:0001522">
    <property type="term" value="P:pseudouridine synthesis"/>
    <property type="evidence" value="ECO:0007669"/>
    <property type="project" value="InterPro"/>
</dbReference>
<name>A0A1H7JVR2_9BACT</name>
<dbReference type="GO" id="GO:0009982">
    <property type="term" value="F:pseudouridine synthase activity"/>
    <property type="evidence" value="ECO:0007669"/>
    <property type="project" value="InterPro"/>
</dbReference>
<dbReference type="SUPFAM" id="SSF55120">
    <property type="entry name" value="Pseudouridine synthase"/>
    <property type="match status" value="1"/>
</dbReference>
<dbReference type="InterPro" id="IPR050343">
    <property type="entry name" value="RsuA_PseudoU_synthase"/>
</dbReference>
<dbReference type="NCBIfam" id="TIGR00093">
    <property type="entry name" value="pseudouridine synthase"/>
    <property type="match status" value="1"/>
</dbReference>
<dbReference type="Gene3D" id="3.30.70.580">
    <property type="entry name" value="Pseudouridine synthase I, catalytic domain, N-terminal subdomain"/>
    <property type="match status" value="1"/>
</dbReference>
<protein>
    <recommendedName>
        <fullName evidence="3">Pseudouridine synthase</fullName>
        <ecNumber evidence="3">5.4.99.-</ecNumber>
    </recommendedName>
</protein>